<feature type="transmembrane region" description="Helical" evidence="7">
    <location>
        <begin position="601"/>
        <end position="623"/>
    </location>
</feature>
<feature type="transmembrane region" description="Helical" evidence="7">
    <location>
        <begin position="128"/>
        <end position="152"/>
    </location>
</feature>
<dbReference type="OrthoDB" id="433512at2759"/>
<dbReference type="GO" id="GO:0022857">
    <property type="term" value="F:transmembrane transporter activity"/>
    <property type="evidence" value="ECO:0007669"/>
    <property type="project" value="InterPro"/>
</dbReference>
<comment type="subcellular location">
    <subcellularLocation>
        <location evidence="1">Membrane</location>
        <topology evidence="1">Multi-pass membrane protein</topology>
    </subcellularLocation>
</comment>
<feature type="compositionally biased region" description="Low complexity" evidence="6">
    <location>
        <begin position="45"/>
        <end position="60"/>
    </location>
</feature>
<feature type="transmembrane region" description="Helical" evidence="7">
    <location>
        <begin position="221"/>
        <end position="242"/>
    </location>
</feature>
<evidence type="ECO:0000256" key="3">
    <source>
        <dbReference type="ARBA" id="ARBA00022692"/>
    </source>
</evidence>
<evidence type="ECO:0000256" key="6">
    <source>
        <dbReference type="SAM" id="MobiDB-lite"/>
    </source>
</evidence>
<evidence type="ECO:0000256" key="7">
    <source>
        <dbReference type="SAM" id="Phobius"/>
    </source>
</evidence>
<feature type="transmembrane region" description="Helical" evidence="7">
    <location>
        <begin position="370"/>
        <end position="389"/>
    </location>
</feature>
<feature type="region of interest" description="Disordered" evidence="6">
    <location>
        <begin position="1"/>
        <end position="29"/>
    </location>
</feature>
<dbReference type="PANTHER" id="PTHR23511">
    <property type="entry name" value="SYNAPTIC VESICLE GLYCOPROTEIN 2"/>
    <property type="match status" value="1"/>
</dbReference>
<keyword evidence="10" id="KW-1185">Reference proteome</keyword>
<evidence type="ECO:0000259" key="8">
    <source>
        <dbReference type="PROSITE" id="PS50850"/>
    </source>
</evidence>
<dbReference type="InterPro" id="IPR020846">
    <property type="entry name" value="MFS_dom"/>
</dbReference>
<feature type="transmembrane region" description="Helical" evidence="7">
    <location>
        <begin position="295"/>
        <end position="316"/>
    </location>
</feature>
<dbReference type="SUPFAM" id="SSF103473">
    <property type="entry name" value="MFS general substrate transporter"/>
    <property type="match status" value="1"/>
</dbReference>
<keyword evidence="2" id="KW-0813">Transport</keyword>
<dbReference type="Pfam" id="PF23894">
    <property type="entry name" value="LD_SV2"/>
    <property type="match status" value="1"/>
</dbReference>
<gene>
    <name evidence="9" type="ORF">HERILL_LOCUS14374</name>
</gene>
<keyword evidence="5 7" id="KW-0472">Membrane</keyword>
<dbReference type="InParanoid" id="A0A7R8V3V2"/>
<dbReference type="Proteomes" id="UP000594454">
    <property type="component" value="Chromosome 6"/>
</dbReference>
<dbReference type="Gene3D" id="2.160.20.80">
    <property type="entry name" value="E3 ubiquitin-protein ligase SopA"/>
    <property type="match status" value="1"/>
</dbReference>
<dbReference type="AlphaFoldDB" id="A0A7R8V3V2"/>
<keyword evidence="3 7" id="KW-0812">Transmembrane</keyword>
<evidence type="ECO:0000256" key="1">
    <source>
        <dbReference type="ARBA" id="ARBA00004141"/>
    </source>
</evidence>
<dbReference type="InterPro" id="IPR055415">
    <property type="entry name" value="LD_SV2"/>
</dbReference>
<feature type="compositionally biased region" description="Polar residues" evidence="6">
    <location>
        <begin position="61"/>
        <end position="73"/>
    </location>
</feature>
<organism evidence="9 10">
    <name type="scientific">Hermetia illucens</name>
    <name type="common">Black soldier fly</name>
    <dbReference type="NCBI Taxonomy" id="343691"/>
    <lineage>
        <taxon>Eukaryota</taxon>
        <taxon>Metazoa</taxon>
        <taxon>Ecdysozoa</taxon>
        <taxon>Arthropoda</taxon>
        <taxon>Hexapoda</taxon>
        <taxon>Insecta</taxon>
        <taxon>Pterygota</taxon>
        <taxon>Neoptera</taxon>
        <taxon>Endopterygota</taxon>
        <taxon>Diptera</taxon>
        <taxon>Brachycera</taxon>
        <taxon>Stratiomyomorpha</taxon>
        <taxon>Stratiomyidae</taxon>
        <taxon>Hermetiinae</taxon>
        <taxon>Hermetia</taxon>
    </lineage>
</organism>
<feature type="transmembrane region" description="Helical" evidence="7">
    <location>
        <begin position="401"/>
        <end position="420"/>
    </location>
</feature>
<dbReference type="OMA" id="WGCAADL"/>
<evidence type="ECO:0000256" key="2">
    <source>
        <dbReference type="ARBA" id="ARBA00022448"/>
    </source>
</evidence>
<reference evidence="9 10" key="1">
    <citation type="submission" date="2020-11" db="EMBL/GenBank/DDBJ databases">
        <authorList>
            <person name="Wallbank WR R."/>
            <person name="Pardo Diaz C."/>
            <person name="Kozak K."/>
            <person name="Martin S."/>
            <person name="Jiggins C."/>
            <person name="Moest M."/>
            <person name="Warren A I."/>
            <person name="Generalovic N T."/>
            <person name="Byers J.R.P. K."/>
            <person name="Montejo-Kovacevich G."/>
            <person name="Yen C E."/>
        </authorList>
    </citation>
    <scope>NUCLEOTIDE SEQUENCE [LARGE SCALE GENOMIC DNA]</scope>
</reference>
<dbReference type="InterPro" id="IPR036259">
    <property type="entry name" value="MFS_trans_sf"/>
</dbReference>
<keyword evidence="4 7" id="KW-1133">Transmembrane helix</keyword>
<feature type="transmembrane region" description="Helical" evidence="7">
    <location>
        <begin position="576"/>
        <end position="595"/>
    </location>
</feature>
<feature type="transmembrane region" description="Helical" evidence="7">
    <location>
        <begin position="635"/>
        <end position="656"/>
    </location>
</feature>
<protein>
    <recommendedName>
        <fullName evidence="8">Major facilitator superfamily (MFS) profile domain-containing protein</fullName>
    </recommendedName>
</protein>
<dbReference type="GO" id="GO:0016020">
    <property type="term" value="C:membrane"/>
    <property type="evidence" value="ECO:0007669"/>
    <property type="project" value="UniProtKB-SubCell"/>
</dbReference>
<feature type="transmembrane region" description="Helical" evidence="7">
    <location>
        <begin position="197"/>
        <end position="215"/>
    </location>
</feature>
<dbReference type="PANTHER" id="PTHR23511:SF34">
    <property type="entry name" value="SYNAPTIC VESICLE GLYCOPROTEIN 2"/>
    <property type="match status" value="1"/>
</dbReference>
<dbReference type="EMBL" id="LR899014">
    <property type="protein sequence ID" value="CAD7091979.1"/>
    <property type="molecule type" value="Genomic_DNA"/>
</dbReference>
<dbReference type="InterPro" id="IPR011701">
    <property type="entry name" value="MFS"/>
</dbReference>
<dbReference type="Gene3D" id="1.20.1250.20">
    <property type="entry name" value="MFS general substrate transporter like domains"/>
    <property type="match status" value="2"/>
</dbReference>
<proteinExistence type="predicted"/>
<feature type="transmembrane region" description="Helical" evidence="7">
    <location>
        <begin position="167"/>
        <end position="185"/>
    </location>
</feature>
<evidence type="ECO:0000256" key="4">
    <source>
        <dbReference type="ARBA" id="ARBA00022989"/>
    </source>
</evidence>
<sequence length="689" mass="74526">MSEESEEAYLVNPRSPSLSGFPPGLMPYTDGVQSVVSQYGAQMNSAGSLGSNSAGLISSGRSASDASGTSKGMNRNDRNSGTGTGSSGRGSQSHESESGELIDYNNDLLLSQFHADAIKQTGCGKFQLLASLIIGLGLAGHAIQVYAVFYILPSAELEFCILESEKSWLGSITLLGLGCGALLWGGLAGRTGRRKTLLSCLAVSGVFSVVAAFMPTYGPFMMARFCAAAGIGGALPAGASYLCEISPGYARTRILSLLGTLGISGAVFAGGIAIITVPQTGQEVMLENKEHFSAWHRYLLIISLPTVMSILGLFWLPESPRWLLDNGREVDALSIYQKIYKSNRARGGYTLTELELPGARAHKHHIPSSVLAGMAHGIHMFFSSFLQLFRKNYLKTTTLLIASWFVAMFVYHGLTIFIAGHSRAIEQERYSQQTVVKAHKSYENVVFNDSMENLVFSQSSFYNCTFRRVFLSHIHFENCSFVDTEFANVKTSRTTFSNCVLDNVRLIATDLTDRHFINCTKNNTEQIRLPRNCDREFEYNIFLEALWRSNLGALVPGVLCLAFVGEAIHRFGRSRIATTCFSFATMLCCAFGFMFVDEHVIWTGGTAQGLILAGLAALTILAIETYSTPLRCTALGLCVCGGHMGALLSAPIYSALPHASSNFAAGLSTISMIVPVLSSGTLEDPCMLL</sequence>
<dbReference type="PROSITE" id="PS50850">
    <property type="entry name" value="MFS"/>
    <property type="match status" value="1"/>
</dbReference>
<evidence type="ECO:0000313" key="9">
    <source>
        <dbReference type="EMBL" id="CAD7091979.1"/>
    </source>
</evidence>
<evidence type="ECO:0000256" key="5">
    <source>
        <dbReference type="ARBA" id="ARBA00023136"/>
    </source>
</evidence>
<feature type="domain" description="Major facilitator superfamily (MFS) profile" evidence="8">
    <location>
        <begin position="128"/>
        <end position="689"/>
    </location>
</feature>
<feature type="region of interest" description="Disordered" evidence="6">
    <location>
        <begin position="45"/>
        <end position="97"/>
    </location>
</feature>
<name>A0A7R8V3V2_HERIL</name>
<evidence type="ECO:0000313" key="10">
    <source>
        <dbReference type="Proteomes" id="UP000594454"/>
    </source>
</evidence>
<feature type="transmembrane region" description="Helical" evidence="7">
    <location>
        <begin position="254"/>
        <end position="275"/>
    </location>
</feature>
<accession>A0A7R8V3V2</accession>
<dbReference type="SUPFAM" id="SSF141571">
    <property type="entry name" value="Pentapeptide repeat-like"/>
    <property type="match status" value="1"/>
</dbReference>
<dbReference type="Pfam" id="PF07690">
    <property type="entry name" value="MFS_1"/>
    <property type="match status" value="1"/>
</dbReference>